<dbReference type="EMBL" id="MGFQ01000030">
    <property type="protein sequence ID" value="OGM09014.1"/>
    <property type="molecule type" value="Genomic_DNA"/>
</dbReference>
<organism evidence="1 2">
    <name type="scientific">Candidatus Woesebacteria bacterium RBG_13_36_22</name>
    <dbReference type="NCBI Taxonomy" id="1802478"/>
    <lineage>
        <taxon>Bacteria</taxon>
        <taxon>Candidatus Woeseibacteriota</taxon>
    </lineage>
</organism>
<protein>
    <recommendedName>
        <fullName evidence="3">SHS2 domain-containing protein</fullName>
    </recommendedName>
</protein>
<evidence type="ECO:0000313" key="1">
    <source>
        <dbReference type="EMBL" id="OGM09014.1"/>
    </source>
</evidence>
<dbReference type="InterPro" id="IPR005883">
    <property type="entry name" value="PilM"/>
</dbReference>
<evidence type="ECO:0000313" key="2">
    <source>
        <dbReference type="Proteomes" id="UP000176939"/>
    </source>
</evidence>
<comment type="caution">
    <text evidence="1">The sequence shown here is derived from an EMBL/GenBank/DDBJ whole genome shotgun (WGS) entry which is preliminary data.</text>
</comment>
<gene>
    <name evidence="1" type="ORF">A2Z67_01220</name>
</gene>
<dbReference type="PIRSF" id="PIRSF019169">
    <property type="entry name" value="PilM"/>
    <property type="match status" value="1"/>
</dbReference>
<proteinExistence type="predicted"/>
<dbReference type="AlphaFoldDB" id="A0A1F7X1P4"/>
<dbReference type="Gene3D" id="3.30.420.40">
    <property type="match status" value="2"/>
</dbReference>
<reference evidence="1 2" key="1">
    <citation type="journal article" date="2016" name="Nat. Commun.">
        <title>Thousands of microbial genomes shed light on interconnected biogeochemical processes in an aquifer system.</title>
        <authorList>
            <person name="Anantharaman K."/>
            <person name="Brown C.T."/>
            <person name="Hug L.A."/>
            <person name="Sharon I."/>
            <person name="Castelle C.J."/>
            <person name="Probst A.J."/>
            <person name="Thomas B.C."/>
            <person name="Singh A."/>
            <person name="Wilkins M.J."/>
            <person name="Karaoz U."/>
            <person name="Brodie E.L."/>
            <person name="Williams K.H."/>
            <person name="Hubbard S.S."/>
            <person name="Banfield J.F."/>
        </authorList>
    </citation>
    <scope>NUCLEOTIDE SEQUENCE [LARGE SCALE GENOMIC DNA]</scope>
</reference>
<accession>A0A1F7X1P4</accession>
<sequence>MSVGIDIGSKSIKIVELDKQGSSWAIRGSGIVGYSGTPAEHIKDEKEMQSLGQVIKNLHKEARISGNNVSIALPEPQVFTRTIRFPLLTDQEIASAVKWEAEQYIPIPLSEAIVEHQIIERKENTTPPEVVVLLVAVPQALVEKYIKIVSYAGLSVVSVETEMTSLVRCLAPEGQVVLLVDFGAGSTDIAIAKNGNLVFSRSIPTAGDAFTRAVAQNLGIEYAQAEEYKKTYGLTANLEGKIKGALDPVIRMVTDEIKKAIHFYQTEEKEETPKSVIISGGTAGMPEVTSVLTRALNMEVVMGNSFSKISVDTKLAQSLANYGPLYSIAVGLAMRE</sequence>
<dbReference type="Proteomes" id="UP000176939">
    <property type="component" value="Unassembled WGS sequence"/>
</dbReference>
<dbReference type="Pfam" id="PF11104">
    <property type="entry name" value="PilM_2"/>
    <property type="match status" value="1"/>
</dbReference>
<dbReference type="CDD" id="cd24049">
    <property type="entry name" value="ASKHA_NBD_PilM"/>
    <property type="match status" value="1"/>
</dbReference>
<name>A0A1F7X1P4_9BACT</name>
<evidence type="ECO:0008006" key="3">
    <source>
        <dbReference type="Google" id="ProtNLM"/>
    </source>
</evidence>
<dbReference type="SUPFAM" id="SSF53067">
    <property type="entry name" value="Actin-like ATPase domain"/>
    <property type="match status" value="2"/>
</dbReference>
<dbReference type="InterPro" id="IPR043129">
    <property type="entry name" value="ATPase_NBD"/>
</dbReference>
<dbReference type="PANTHER" id="PTHR32432">
    <property type="entry name" value="CELL DIVISION PROTEIN FTSA-RELATED"/>
    <property type="match status" value="1"/>
</dbReference>
<dbReference type="InterPro" id="IPR050696">
    <property type="entry name" value="FtsA/MreB"/>
</dbReference>
<dbReference type="Gene3D" id="3.30.1490.300">
    <property type="match status" value="1"/>
</dbReference>
<dbReference type="NCBIfam" id="TIGR01175">
    <property type="entry name" value="pilM"/>
    <property type="match status" value="1"/>
</dbReference>
<dbReference type="PANTHER" id="PTHR32432:SF3">
    <property type="entry name" value="ETHANOLAMINE UTILIZATION PROTEIN EUTJ"/>
    <property type="match status" value="1"/>
</dbReference>